<accession>A0A1F5Y0V8</accession>
<comment type="caution">
    <text evidence="2">The sequence shown here is derived from an EMBL/GenBank/DDBJ whole genome shotgun (WGS) entry which is preliminary data.</text>
</comment>
<evidence type="ECO:0000313" key="3">
    <source>
        <dbReference type="Proteomes" id="UP000178894"/>
    </source>
</evidence>
<evidence type="ECO:0000313" key="2">
    <source>
        <dbReference type="EMBL" id="OGF93787.1"/>
    </source>
</evidence>
<reference evidence="2 3" key="1">
    <citation type="journal article" date="2016" name="Nat. Commun.">
        <title>Thousands of microbial genomes shed light on interconnected biogeochemical processes in an aquifer system.</title>
        <authorList>
            <person name="Anantharaman K."/>
            <person name="Brown C.T."/>
            <person name="Hug L.A."/>
            <person name="Sharon I."/>
            <person name="Castelle C.J."/>
            <person name="Probst A.J."/>
            <person name="Thomas B.C."/>
            <person name="Singh A."/>
            <person name="Wilkins M.J."/>
            <person name="Karaoz U."/>
            <person name="Brodie E.L."/>
            <person name="Williams K.H."/>
            <person name="Hubbard S.S."/>
            <person name="Banfield J.F."/>
        </authorList>
    </citation>
    <scope>NUCLEOTIDE SEQUENCE [LARGE SCALE GENOMIC DNA]</scope>
</reference>
<organism evidence="2 3">
    <name type="scientific">Candidatus Giovannonibacteria bacterium RIFCSPLOWO2_12_FULL_44_15</name>
    <dbReference type="NCBI Taxonomy" id="1798364"/>
    <lineage>
        <taxon>Bacteria</taxon>
        <taxon>Candidatus Giovannoniibacteriota</taxon>
    </lineage>
</organism>
<proteinExistence type="predicted"/>
<dbReference type="InterPro" id="IPR002850">
    <property type="entry name" value="PIN_toxin-like"/>
</dbReference>
<protein>
    <submittedName>
        <fullName evidence="2">Putative toxin-antitoxin system toxin component, PIN family</fullName>
    </submittedName>
</protein>
<dbReference type="InterPro" id="IPR029060">
    <property type="entry name" value="PIN-like_dom_sf"/>
</dbReference>
<dbReference type="SUPFAM" id="SSF88723">
    <property type="entry name" value="PIN domain-like"/>
    <property type="match status" value="1"/>
</dbReference>
<dbReference type="PANTHER" id="PTHR34610:SF4">
    <property type="entry name" value="SLL8027 PROTEIN"/>
    <property type="match status" value="1"/>
</dbReference>
<dbReference type="STRING" id="1798364.A3G54_02680"/>
<dbReference type="NCBIfam" id="TIGR00305">
    <property type="entry name" value="putative toxin-antitoxin system toxin component, PIN family"/>
    <property type="match status" value="1"/>
</dbReference>
<dbReference type="PANTHER" id="PTHR34610">
    <property type="entry name" value="SSL7007 PROTEIN"/>
    <property type="match status" value="1"/>
</dbReference>
<dbReference type="Gene3D" id="3.40.50.1010">
    <property type="entry name" value="5'-nuclease"/>
    <property type="match status" value="1"/>
</dbReference>
<name>A0A1F5Y0V8_9BACT</name>
<dbReference type="Proteomes" id="UP000178894">
    <property type="component" value="Unassembled WGS sequence"/>
</dbReference>
<sequence length="144" mass="16324">MKNTREEYRVFLDTSVLLSGLNSPNGASGLIISLFKVRKIDIVISPEVIEEAERVIQHKLQSLKTAFLDFLSDKPEITKRLTNVELKKTSFILFSEDTPIFAGAIKSRADFLLTLDKDFQKLTKGKTKCEVLTPGEFLVKYRAK</sequence>
<dbReference type="Pfam" id="PF13470">
    <property type="entry name" value="PIN_3"/>
    <property type="match status" value="1"/>
</dbReference>
<evidence type="ECO:0000259" key="1">
    <source>
        <dbReference type="SMART" id="SM00670"/>
    </source>
</evidence>
<dbReference type="InterPro" id="IPR002716">
    <property type="entry name" value="PIN_dom"/>
</dbReference>
<feature type="domain" description="PIN" evidence="1">
    <location>
        <begin position="8"/>
        <end position="121"/>
    </location>
</feature>
<dbReference type="EMBL" id="MFIQ01000004">
    <property type="protein sequence ID" value="OGF93787.1"/>
    <property type="molecule type" value="Genomic_DNA"/>
</dbReference>
<dbReference type="AlphaFoldDB" id="A0A1F5Y0V8"/>
<dbReference type="SMART" id="SM00670">
    <property type="entry name" value="PINc"/>
    <property type="match status" value="1"/>
</dbReference>
<gene>
    <name evidence="2" type="ORF">A3G54_02680</name>
</gene>